<dbReference type="InterPro" id="IPR024855">
    <property type="entry name" value="UNC79"/>
</dbReference>
<sequence length="413" mass="46375">MIHIDVPIMTATVETVSEQLDLAAIMPSEKVVPAVARSVTLSEADVATATVQIAKPNVIGESSSEGGGLDSENFESSHPFDGDEEFWHTSVGKFKFSIDTLPQSLQFIYQLLKEIPNIDKADILYYVLQCLNVMVLHGDAFVKAARDNRGFFIWCQENMLIKNLWELCTAAQSHICQVTVPTLLHCITLPMGSDVFWKVIQEAFHDADWRVRFEAVERVTVITRFMDSTPLRAEVSLQTALATAFCHLIAACDDLNVHVAQRATLYLGTIHDYAIQALLYCLESQFDKFIIDRPVVLQSIYQLHNSLSDRKVLTWDFFLNRFDTLFVEAQVNLERVGDISYLRDLRNSENGSEILSTKINKAREALSQSDTTGSMSKTLSASFGTKWPYKRTMSAPATIIPRQESKIGTAMFV</sequence>
<evidence type="ECO:0000313" key="2">
    <source>
        <dbReference type="Proteomes" id="UP000075901"/>
    </source>
</evidence>
<reference evidence="1" key="2">
    <citation type="submission" date="2020-05" db="UniProtKB">
        <authorList>
            <consortium name="EnsemblMetazoa"/>
        </authorList>
    </citation>
    <scope>IDENTIFICATION</scope>
    <source>
        <strain evidence="1">maculatus3</strain>
    </source>
</reference>
<dbReference type="Proteomes" id="UP000075901">
    <property type="component" value="Unassembled WGS sequence"/>
</dbReference>
<dbReference type="AlphaFoldDB" id="A0A182S9M6"/>
<reference evidence="2" key="1">
    <citation type="submission" date="2013-09" db="EMBL/GenBank/DDBJ databases">
        <title>The Genome Sequence of Anopheles maculatus species B.</title>
        <authorList>
            <consortium name="The Broad Institute Genomics Platform"/>
            <person name="Neafsey D.E."/>
            <person name="Besansky N."/>
            <person name="Howell P."/>
            <person name="Walton C."/>
            <person name="Young S.K."/>
            <person name="Zeng Q."/>
            <person name="Gargeya S."/>
            <person name="Fitzgerald M."/>
            <person name="Haas B."/>
            <person name="Abouelleil A."/>
            <person name="Allen A.W."/>
            <person name="Alvarado L."/>
            <person name="Arachchi H.M."/>
            <person name="Berlin A.M."/>
            <person name="Chapman S.B."/>
            <person name="Gainer-Dewar J."/>
            <person name="Goldberg J."/>
            <person name="Griggs A."/>
            <person name="Gujja S."/>
            <person name="Hansen M."/>
            <person name="Howarth C."/>
            <person name="Imamovic A."/>
            <person name="Ireland A."/>
            <person name="Larimer J."/>
            <person name="McCowan C."/>
            <person name="Murphy C."/>
            <person name="Pearson M."/>
            <person name="Poon T.W."/>
            <person name="Priest M."/>
            <person name="Roberts A."/>
            <person name="Saif S."/>
            <person name="Shea T."/>
            <person name="Sisk P."/>
            <person name="Sykes S."/>
            <person name="Wortman J."/>
            <person name="Nusbaum C."/>
            <person name="Birren B."/>
        </authorList>
    </citation>
    <scope>NUCLEOTIDE SEQUENCE [LARGE SCALE GENOMIC DNA]</scope>
    <source>
        <strain evidence="2">maculatus3</strain>
    </source>
</reference>
<dbReference type="PANTHER" id="PTHR21696">
    <property type="entry name" value="PROTEIN UNC-79 HOMOLOG"/>
    <property type="match status" value="1"/>
</dbReference>
<dbReference type="SUPFAM" id="SSF48371">
    <property type="entry name" value="ARM repeat"/>
    <property type="match status" value="1"/>
</dbReference>
<dbReference type="InterPro" id="IPR016024">
    <property type="entry name" value="ARM-type_fold"/>
</dbReference>
<protein>
    <submittedName>
        <fullName evidence="1">Uncharacterized protein</fullName>
    </submittedName>
</protein>
<proteinExistence type="predicted"/>
<keyword evidence="2" id="KW-1185">Reference proteome</keyword>
<evidence type="ECO:0000313" key="1">
    <source>
        <dbReference type="EnsemblMetazoa" id="AMAM002433-PA"/>
    </source>
</evidence>
<dbReference type="PANTHER" id="PTHR21696:SF2">
    <property type="entry name" value="PROTEIN UNC-79 HOMOLOG"/>
    <property type="match status" value="1"/>
</dbReference>
<name>A0A182S9M6_9DIPT</name>
<dbReference type="VEuPathDB" id="VectorBase:AMAM002433"/>
<dbReference type="EnsemblMetazoa" id="AMAM002433-RA">
    <property type="protein sequence ID" value="AMAM002433-PA"/>
    <property type="gene ID" value="AMAM002433"/>
</dbReference>
<organism evidence="1 2">
    <name type="scientific">Anopheles maculatus</name>
    <dbReference type="NCBI Taxonomy" id="74869"/>
    <lineage>
        <taxon>Eukaryota</taxon>
        <taxon>Metazoa</taxon>
        <taxon>Ecdysozoa</taxon>
        <taxon>Arthropoda</taxon>
        <taxon>Hexapoda</taxon>
        <taxon>Insecta</taxon>
        <taxon>Pterygota</taxon>
        <taxon>Neoptera</taxon>
        <taxon>Endopterygota</taxon>
        <taxon>Diptera</taxon>
        <taxon>Nematocera</taxon>
        <taxon>Culicoidea</taxon>
        <taxon>Culicidae</taxon>
        <taxon>Anophelinae</taxon>
        <taxon>Anopheles</taxon>
        <taxon>Anopheles maculatus group</taxon>
    </lineage>
</organism>
<accession>A0A182S9M6</accession>